<accession>A0ABR4TW42</accession>
<name>A0ABR4TW42_9FLAO</name>
<comment type="caution">
    <text evidence="2">The sequence shown here is derived from an EMBL/GenBank/DDBJ whole genome shotgun (WGS) entry which is preliminary data.</text>
</comment>
<evidence type="ECO:0000256" key="1">
    <source>
        <dbReference type="SAM" id="SignalP"/>
    </source>
</evidence>
<proteinExistence type="predicted"/>
<keyword evidence="1" id="KW-0732">Signal</keyword>
<feature type="chain" id="PRO_5045836186" description="YtkA-like domain-containing protein" evidence="1">
    <location>
        <begin position="25"/>
        <end position="296"/>
    </location>
</feature>
<reference evidence="2 3" key="1">
    <citation type="submission" date="2014-07" db="EMBL/GenBank/DDBJ databases">
        <authorList>
            <person name="Pisani N.G."/>
            <person name="Newman J.D."/>
        </authorList>
    </citation>
    <scope>NUCLEOTIDE SEQUENCE [LARGE SCALE GENOMIC DNA]</scope>
    <source>
        <strain evidence="2 3">LMG 24720</strain>
    </source>
</reference>
<dbReference type="PROSITE" id="PS51257">
    <property type="entry name" value="PROKAR_LIPOPROTEIN"/>
    <property type="match status" value="1"/>
</dbReference>
<evidence type="ECO:0008006" key="4">
    <source>
        <dbReference type="Google" id="ProtNLM"/>
    </source>
</evidence>
<evidence type="ECO:0000313" key="3">
    <source>
        <dbReference type="Proteomes" id="UP000028349"/>
    </source>
</evidence>
<organism evidence="2 3">
    <name type="scientific">Kaistella antarctica</name>
    <dbReference type="NCBI Taxonomy" id="266748"/>
    <lineage>
        <taxon>Bacteria</taxon>
        <taxon>Pseudomonadati</taxon>
        <taxon>Bacteroidota</taxon>
        <taxon>Flavobacteriia</taxon>
        <taxon>Flavobacteriales</taxon>
        <taxon>Weeksellaceae</taxon>
        <taxon>Chryseobacterium group</taxon>
        <taxon>Kaistella</taxon>
    </lineage>
</organism>
<dbReference type="EMBL" id="JPEP01000002">
    <property type="protein sequence ID" value="KEY18168.1"/>
    <property type="molecule type" value="Genomic_DNA"/>
</dbReference>
<evidence type="ECO:0000313" key="2">
    <source>
        <dbReference type="EMBL" id="KEY18168.1"/>
    </source>
</evidence>
<feature type="signal peptide" evidence="1">
    <location>
        <begin position="1"/>
        <end position="24"/>
    </location>
</feature>
<keyword evidence="3" id="KW-1185">Reference proteome</keyword>
<protein>
    <recommendedName>
        <fullName evidence="4">YtkA-like domain-containing protein</fullName>
    </recommendedName>
</protein>
<dbReference type="Proteomes" id="UP000028349">
    <property type="component" value="Unassembled WGS sequence"/>
</dbReference>
<gene>
    <name evidence="2" type="ORF">HY04_06505</name>
</gene>
<sequence length="296" mass="32950">MKLSLKFKQMKFSFKTLFALLAMAFLVISCRTSDDDSIEIVKPNTEIEGLLKIKEVTNDTHIIELYSKSGATNLGYNDIKLRIKNKSTNQYEKNATITWKPIMHMTSMMHSSPNSAVQKVNSDGSLYSGYIVFQMPGNATEYWDLKIDYMIGSNSYNATTVINVPVETKKTVNVFLGSDGVKYIVAYIEPKSPKVAVNDLTVGVWKMQDMMTFPVVDGYTVKVDPRMPGMGNHSSPNNVHPTQTAAGKLYTGKLALTMTGYWKINLQLTKADGTVVKGEEITDGNPASSIFFEVEF</sequence>